<protein>
    <submittedName>
        <fullName evidence="2">Uncharacterized protein</fullName>
    </submittedName>
</protein>
<sequence>MSLSINSLYRLDLVLDVIIISRVNSVLNKCFASAIFCLVIAVGYIIDFIGWSINFLSNTRISSSSSRIDLIYLHHIEDNYSVIHQALCTAHSISMP</sequence>
<name>A0A3M7QQW0_BRAPC</name>
<dbReference type="EMBL" id="REGN01005403">
    <property type="protein sequence ID" value="RNA13471.1"/>
    <property type="molecule type" value="Genomic_DNA"/>
</dbReference>
<accession>A0A3M7QQW0</accession>
<proteinExistence type="predicted"/>
<feature type="transmembrane region" description="Helical" evidence="1">
    <location>
        <begin position="31"/>
        <end position="57"/>
    </location>
</feature>
<evidence type="ECO:0000313" key="3">
    <source>
        <dbReference type="Proteomes" id="UP000276133"/>
    </source>
</evidence>
<keyword evidence="1" id="KW-0472">Membrane</keyword>
<gene>
    <name evidence="2" type="ORF">BpHYR1_012007</name>
</gene>
<keyword evidence="1" id="KW-1133">Transmembrane helix</keyword>
<organism evidence="2 3">
    <name type="scientific">Brachionus plicatilis</name>
    <name type="common">Marine rotifer</name>
    <name type="synonym">Brachionus muelleri</name>
    <dbReference type="NCBI Taxonomy" id="10195"/>
    <lineage>
        <taxon>Eukaryota</taxon>
        <taxon>Metazoa</taxon>
        <taxon>Spiralia</taxon>
        <taxon>Gnathifera</taxon>
        <taxon>Rotifera</taxon>
        <taxon>Eurotatoria</taxon>
        <taxon>Monogononta</taxon>
        <taxon>Pseudotrocha</taxon>
        <taxon>Ploima</taxon>
        <taxon>Brachionidae</taxon>
        <taxon>Brachionus</taxon>
    </lineage>
</organism>
<keyword evidence="1" id="KW-0812">Transmembrane</keyword>
<comment type="caution">
    <text evidence="2">The sequence shown here is derived from an EMBL/GenBank/DDBJ whole genome shotgun (WGS) entry which is preliminary data.</text>
</comment>
<evidence type="ECO:0000256" key="1">
    <source>
        <dbReference type="SAM" id="Phobius"/>
    </source>
</evidence>
<reference evidence="2 3" key="1">
    <citation type="journal article" date="2018" name="Sci. Rep.">
        <title>Genomic signatures of local adaptation to the degree of environmental predictability in rotifers.</title>
        <authorList>
            <person name="Franch-Gras L."/>
            <person name="Hahn C."/>
            <person name="Garcia-Roger E.M."/>
            <person name="Carmona M.J."/>
            <person name="Serra M."/>
            <person name="Gomez A."/>
        </authorList>
    </citation>
    <scope>NUCLEOTIDE SEQUENCE [LARGE SCALE GENOMIC DNA]</scope>
    <source>
        <strain evidence="2">HYR1</strain>
    </source>
</reference>
<dbReference type="AlphaFoldDB" id="A0A3M7QQW0"/>
<evidence type="ECO:0000313" key="2">
    <source>
        <dbReference type="EMBL" id="RNA13471.1"/>
    </source>
</evidence>
<dbReference type="Proteomes" id="UP000276133">
    <property type="component" value="Unassembled WGS sequence"/>
</dbReference>
<keyword evidence="3" id="KW-1185">Reference proteome</keyword>